<dbReference type="GeneID" id="69849439"/>
<dbReference type="Proteomes" id="UP000004477">
    <property type="component" value="Unassembled WGS sequence"/>
</dbReference>
<comment type="caution">
    <text evidence="8">The sequence shown here is derived from an EMBL/GenBank/DDBJ whole genome shotgun (WGS) entry which is preliminary data.</text>
</comment>
<dbReference type="HOGENOM" id="CLU_034649_0_0_10"/>
<keyword evidence="5" id="KW-0732">Signal</keyword>
<dbReference type="Gene3D" id="2.40.160.60">
    <property type="entry name" value="Outer membrane protein transport protein (OMPP1/FadL/TodX)"/>
    <property type="match status" value="1"/>
</dbReference>
<evidence type="ECO:0000313" key="8">
    <source>
        <dbReference type="EMBL" id="EFB36516.1"/>
    </source>
</evidence>
<accession>D1P9L1</accession>
<evidence type="ECO:0000256" key="7">
    <source>
        <dbReference type="ARBA" id="ARBA00023237"/>
    </source>
</evidence>
<dbReference type="AlphaFoldDB" id="D1P9L1"/>
<evidence type="ECO:0000256" key="5">
    <source>
        <dbReference type="ARBA" id="ARBA00022729"/>
    </source>
</evidence>
<evidence type="ECO:0000313" key="9">
    <source>
        <dbReference type="Proteomes" id="UP000004477"/>
    </source>
</evidence>
<comment type="similarity">
    <text evidence="2">Belongs to the OmpP1/FadL family.</text>
</comment>
<dbReference type="GO" id="GO:0015483">
    <property type="term" value="F:long-chain fatty acid transporting porin activity"/>
    <property type="evidence" value="ECO:0007669"/>
    <property type="project" value="TreeGrafter"/>
</dbReference>
<name>D1P9L1_9BACT</name>
<evidence type="ECO:0000256" key="6">
    <source>
        <dbReference type="ARBA" id="ARBA00023136"/>
    </source>
</evidence>
<keyword evidence="6" id="KW-0472">Membrane</keyword>
<organism evidence="8 9">
    <name type="scientific">Segatella copri DSM 18205</name>
    <dbReference type="NCBI Taxonomy" id="537011"/>
    <lineage>
        <taxon>Bacteria</taxon>
        <taxon>Pseudomonadati</taxon>
        <taxon>Bacteroidota</taxon>
        <taxon>Bacteroidia</taxon>
        <taxon>Bacteroidales</taxon>
        <taxon>Prevotellaceae</taxon>
        <taxon>Segatella</taxon>
    </lineage>
</organism>
<keyword evidence="4" id="KW-0812">Transmembrane</keyword>
<dbReference type="PaxDb" id="537011-PREVCOP_03894"/>
<evidence type="ECO:0000256" key="3">
    <source>
        <dbReference type="ARBA" id="ARBA00022452"/>
    </source>
</evidence>
<keyword evidence="9" id="KW-1185">Reference proteome</keyword>
<dbReference type="PANTHER" id="PTHR35093">
    <property type="entry name" value="OUTER MEMBRANE PROTEIN NMB0088-RELATED"/>
    <property type="match status" value="1"/>
</dbReference>
<keyword evidence="7" id="KW-0998">Cell outer membrane</keyword>
<reference evidence="8" key="1">
    <citation type="submission" date="2009-11" db="EMBL/GenBank/DDBJ databases">
        <authorList>
            <person name="Weinstock G."/>
            <person name="Sodergren E."/>
            <person name="Clifton S."/>
            <person name="Fulton L."/>
            <person name="Fulton B."/>
            <person name="Courtney L."/>
            <person name="Fronick C."/>
            <person name="Harrison M."/>
            <person name="Strong C."/>
            <person name="Farmer C."/>
            <person name="Delahaunty K."/>
            <person name="Markovic C."/>
            <person name="Hall O."/>
            <person name="Minx P."/>
            <person name="Tomlinson C."/>
            <person name="Mitreva M."/>
            <person name="Nelson J."/>
            <person name="Hou S."/>
            <person name="Wollam A."/>
            <person name="Pepin K.H."/>
            <person name="Johnson M."/>
            <person name="Bhonagiri V."/>
            <person name="Nash W.E."/>
            <person name="Warren W."/>
            <person name="Chinwalla A."/>
            <person name="Mardis E.R."/>
            <person name="Wilson R.K."/>
        </authorList>
    </citation>
    <scope>NUCLEOTIDE SEQUENCE [LARGE SCALE GENOMIC DNA]</scope>
    <source>
        <strain evidence="8">DSM 18205</strain>
    </source>
</reference>
<evidence type="ECO:0000256" key="4">
    <source>
        <dbReference type="ARBA" id="ARBA00022692"/>
    </source>
</evidence>
<dbReference type="PANTHER" id="PTHR35093:SF8">
    <property type="entry name" value="OUTER MEMBRANE PROTEIN NMB0088-RELATED"/>
    <property type="match status" value="1"/>
</dbReference>
<protein>
    <submittedName>
        <fullName evidence="8">Uncharacterized protein</fullName>
    </submittedName>
</protein>
<sequence>MNNFKHILFASLLMASLSATAQETYQDSKLAENQLTGTARYLGMGGAMEALGADISTISTNPAGIGLFRKSQVSVSAGVIAQGGAENYTSLSGNRIDFNGKKSHPTFDQIGIVWSPKLKGNSFINLAFNYHKSADFGQILNAANSLKTYDENGKERFASQNKLAAAKYAWIKGNNFSQDEANVLWSSVDDGYLTAFGANEDASQMNYLNSDLFLYGQYQHGYIGEYDFNVSGSLNNRVWLGLTIGLHDVHYNSTSFYSENLENGAIADSKEQVKIDGTGFDVKAGVIFRPVEDSPFRIGAYFNTPVFYDLTTHNDNDMKLYYAQANAQETYPDIKPAASDYDFRLNTAWKAGFSLGHTIGNNFALGATYEYAWYDHMDNRIKDSGYYDVYYDSYYESSSSDEEMNANTRRTLKGVSTLKVGLEYKPISMLSLRLGYNYASAMFDENGYRDMTIYSPGVAYATSTDYTNWKSTNRFTCGIGFNYQNLFIDLAYQYSMQKGEFYPFMSYVDNTSSECDCVPPVTEVNNKRHQLLMTVGYRF</sequence>
<dbReference type="SUPFAM" id="SSF56935">
    <property type="entry name" value="Porins"/>
    <property type="match status" value="1"/>
</dbReference>
<comment type="subcellular location">
    <subcellularLocation>
        <location evidence="1">Cell outer membrane</location>
        <topology evidence="1">Multi-pass membrane protein</topology>
    </subcellularLocation>
</comment>
<evidence type="ECO:0000256" key="1">
    <source>
        <dbReference type="ARBA" id="ARBA00004571"/>
    </source>
</evidence>
<gene>
    <name evidence="8" type="ORF">PREVCOP_03894</name>
</gene>
<dbReference type="EMBL" id="ACBX02000005">
    <property type="protein sequence ID" value="EFB36516.1"/>
    <property type="molecule type" value="Genomic_DNA"/>
</dbReference>
<dbReference type="OrthoDB" id="9765571at2"/>
<keyword evidence="3" id="KW-1134">Transmembrane beta strand</keyword>
<dbReference type="RefSeq" id="WP_006846625.1">
    <property type="nucleotide sequence ID" value="NZ_CP085932.1"/>
</dbReference>
<dbReference type="InterPro" id="IPR005017">
    <property type="entry name" value="OMPP1/FadL/TodX"/>
</dbReference>
<dbReference type="STRING" id="537011.PREVCOP_03894"/>
<proteinExistence type="inferred from homology"/>
<evidence type="ECO:0000256" key="2">
    <source>
        <dbReference type="ARBA" id="ARBA00008163"/>
    </source>
</evidence>
<dbReference type="GO" id="GO:0009279">
    <property type="term" value="C:cell outer membrane"/>
    <property type="evidence" value="ECO:0007669"/>
    <property type="project" value="UniProtKB-SubCell"/>
</dbReference>